<dbReference type="KEGG" id="acm:AciX9_1689"/>
<dbReference type="PANTHER" id="PTHR42742:SF3">
    <property type="entry name" value="FRUCTOKINASE"/>
    <property type="match status" value="1"/>
</dbReference>
<evidence type="ECO:0000256" key="1">
    <source>
        <dbReference type="ARBA" id="ARBA00022723"/>
    </source>
</evidence>
<dbReference type="GO" id="GO:0004476">
    <property type="term" value="F:mannose-6-phosphate isomerase activity"/>
    <property type="evidence" value="ECO:0007669"/>
    <property type="project" value="UniProtKB-EC"/>
</dbReference>
<dbReference type="PANTHER" id="PTHR42742">
    <property type="entry name" value="TRANSCRIPTIONAL REPRESSOR MPRA"/>
    <property type="match status" value="1"/>
</dbReference>
<evidence type="ECO:0000256" key="3">
    <source>
        <dbReference type="PIRSR" id="PIRSR036894-1"/>
    </source>
</evidence>
<sequence length="296" mass="31990">MTITSDFEFKPFLMEPTFAERVWGKLDLKPWYEETGFKTAVGEAWLTSPAGKILTGELKGKTLAEVAPDFSLLVKMLFPADKLSVQVHPDDEQAQALGMPRGKTECWYVLEAVPGAEVACGLKSGVGVEDVRKAIADGSLEGLLEMVPVSVGDMVFVDAGTVHAIGAGVTLLEVQQTSDTTYRLYDYGRPRELHLEQGLAVVKTETKAGKIEPEEMDGFTRLIETKYFVVDRFDLPAGTAMEMPMDGVGCVVGIVGSGAVNEVRFGVGQAVVVPDSSVTMTTQHGASFLRCYEPAE</sequence>
<proteinExistence type="predicted"/>
<organism evidence="6">
    <name type="scientific">Granulicella tundricola (strain ATCC BAA-1859 / DSM 23138 / MP5ACTX9)</name>
    <dbReference type="NCBI Taxonomy" id="1198114"/>
    <lineage>
        <taxon>Bacteria</taxon>
        <taxon>Pseudomonadati</taxon>
        <taxon>Acidobacteriota</taxon>
        <taxon>Terriglobia</taxon>
        <taxon>Terriglobales</taxon>
        <taxon>Acidobacteriaceae</taxon>
        <taxon>Granulicella</taxon>
    </lineage>
</organism>
<evidence type="ECO:0000256" key="2">
    <source>
        <dbReference type="ARBA" id="ARBA00022833"/>
    </source>
</evidence>
<feature type="binding site" evidence="3">
    <location>
        <position position="88"/>
    </location>
    <ligand>
        <name>Zn(2+)</name>
        <dbReference type="ChEBI" id="CHEBI:29105"/>
    </ligand>
</feature>
<keyword evidence="2 3" id="KW-0862">Zinc</keyword>
<name>E8WYB1_GRATM</name>
<dbReference type="eggNOG" id="COG1482">
    <property type="taxonomic scope" value="Bacteria"/>
</dbReference>
<dbReference type="Gene3D" id="2.60.120.10">
    <property type="entry name" value="Jelly Rolls"/>
    <property type="match status" value="1"/>
</dbReference>
<dbReference type="GO" id="GO:0046872">
    <property type="term" value="F:metal ion binding"/>
    <property type="evidence" value="ECO:0007669"/>
    <property type="project" value="UniProtKB-KW"/>
</dbReference>
<keyword evidence="5" id="KW-0413">Isomerase</keyword>
<dbReference type="Proteomes" id="UP000000343">
    <property type="component" value="Chromosome"/>
</dbReference>
<keyword evidence="1 3" id="KW-0479">Metal-binding</keyword>
<evidence type="ECO:0000313" key="5">
    <source>
        <dbReference type="EMBL" id="ADW68738.1"/>
    </source>
</evidence>
<feature type="active site" evidence="4">
    <location>
        <position position="183"/>
    </location>
</feature>
<dbReference type="InterPro" id="IPR014710">
    <property type="entry name" value="RmlC-like_jellyroll"/>
</dbReference>
<reference evidence="6" key="1">
    <citation type="submission" date="2011-01" db="EMBL/GenBank/DDBJ databases">
        <title>Complete sequence of chromosome of Acidobacterium sp. MP5ACTX9.</title>
        <authorList>
            <consortium name="US DOE Joint Genome Institute"/>
            <person name="Lucas S."/>
            <person name="Copeland A."/>
            <person name="Lapidus A."/>
            <person name="Cheng J.-F."/>
            <person name="Goodwin L."/>
            <person name="Pitluck S."/>
            <person name="Teshima H."/>
            <person name="Detter J.C."/>
            <person name="Han C."/>
            <person name="Tapia R."/>
            <person name="Land M."/>
            <person name="Hauser L."/>
            <person name="Kyrpides N."/>
            <person name="Ivanova N."/>
            <person name="Ovchinnikova G."/>
            <person name="Pagani I."/>
            <person name="Rawat S.R."/>
            <person name="Mannisto M."/>
            <person name="Haggblom M.M."/>
            <person name="Woyke T."/>
        </authorList>
    </citation>
    <scope>NUCLEOTIDE SEQUENCE [LARGE SCALE GENOMIC DNA]</scope>
    <source>
        <strain evidence="6">MP5ACTX9</strain>
    </source>
</reference>
<dbReference type="OrthoDB" id="9808275at2"/>
<feature type="binding site" evidence="3">
    <location>
        <position position="163"/>
    </location>
    <ligand>
        <name>Zn(2+)</name>
        <dbReference type="ChEBI" id="CHEBI:29105"/>
    </ligand>
</feature>
<accession>E8WYB1</accession>
<dbReference type="RefSeq" id="WP_013580057.1">
    <property type="nucleotide sequence ID" value="NC_015064.1"/>
</dbReference>
<comment type="cofactor">
    <cofactor evidence="3">
        <name>Zn(2+)</name>
        <dbReference type="ChEBI" id="CHEBI:29105"/>
    </cofactor>
    <text evidence="3">Binds 1 zinc ion per subunit.</text>
</comment>
<protein>
    <submittedName>
        <fullName evidence="5">Mannose-6-phosphate isomerase</fullName>
        <ecNumber evidence="5">5.3.1.8</ecNumber>
    </submittedName>
</protein>
<dbReference type="PaxDb" id="1198114-AciX9_1689"/>
<keyword evidence="6" id="KW-1185">Reference proteome</keyword>
<dbReference type="SUPFAM" id="SSF51182">
    <property type="entry name" value="RmlC-like cupins"/>
    <property type="match status" value="1"/>
</dbReference>
<dbReference type="CDD" id="cd07010">
    <property type="entry name" value="cupin_PMI_type_I_N_bac"/>
    <property type="match status" value="1"/>
</dbReference>
<dbReference type="InterPro" id="IPR051804">
    <property type="entry name" value="Carb_Metab_Reg_Kinase/Isom"/>
</dbReference>
<dbReference type="AlphaFoldDB" id="E8WYB1"/>
<dbReference type="GO" id="GO:0005975">
    <property type="term" value="P:carbohydrate metabolic process"/>
    <property type="evidence" value="ECO:0007669"/>
    <property type="project" value="InterPro"/>
</dbReference>
<dbReference type="STRING" id="1198114.AciX9_1689"/>
<evidence type="ECO:0000256" key="4">
    <source>
        <dbReference type="PIRSR" id="PIRSR036894-2"/>
    </source>
</evidence>
<feature type="binding site" evidence="3">
    <location>
        <position position="105"/>
    </location>
    <ligand>
        <name>Zn(2+)</name>
        <dbReference type="ChEBI" id="CHEBI:29105"/>
    </ligand>
</feature>
<dbReference type="EMBL" id="CP002480">
    <property type="protein sequence ID" value="ADW68738.1"/>
    <property type="molecule type" value="Genomic_DNA"/>
</dbReference>
<evidence type="ECO:0000313" key="6">
    <source>
        <dbReference type="Proteomes" id="UP000000343"/>
    </source>
</evidence>
<dbReference type="HOGENOM" id="CLU_020529_0_1_0"/>
<gene>
    <name evidence="5" type="ordered locus">AciX9_1689</name>
</gene>
<dbReference type="EC" id="5.3.1.8" evidence="5"/>
<dbReference type="InterPro" id="IPR014628">
    <property type="entry name" value="Man6P_isomerase_Firm_short"/>
</dbReference>
<dbReference type="PIRSF" id="PIRSF036894">
    <property type="entry name" value="PMI_Firm_short"/>
    <property type="match status" value="1"/>
</dbReference>
<dbReference type="InterPro" id="IPR011051">
    <property type="entry name" value="RmlC_Cupin_sf"/>
</dbReference>